<name>A0A699H853_TANCI</name>
<accession>A0A699H853</accession>
<proteinExistence type="predicted"/>
<dbReference type="Gene3D" id="3.30.420.10">
    <property type="entry name" value="Ribonuclease H-like superfamily/Ribonuclease H"/>
    <property type="match status" value="1"/>
</dbReference>
<organism evidence="1">
    <name type="scientific">Tanacetum cinerariifolium</name>
    <name type="common">Dalmatian daisy</name>
    <name type="synonym">Chrysanthemum cinerariifolium</name>
    <dbReference type="NCBI Taxonomy" id="118510"/>
    <lineage>
        <taxon>Eukaryota</taxon>
        <taxon>Viridiplantae</taxon>
        <taxon>Streptophyta</taxon>
        <taxon>Embryophyta</taxon>
        <taxon>Tracheophyta</taxon>
        <taxon>Spermatophyta</taxon>
        <taxon>Magnoliopsida</taxon>
        <taxon>eudicotyledons</taxon>
        <taxon>Gunneridae</taxon>
        <taxon>Pentapetalae</taxon>
        <taxon>asterids</taxon>
        <taxon>campanulids</taxon>
        <taxon>Asterales</taxon>
        <taxon>Asteraceae</taxon>
        <taxon>Asteroideae</taxon>
        <taxon>Anthemideae</taxon>
        <taxon>Anthemidinae</taxon>
        <taxon>Tanacetum</taxon>
    </lineage>
</organism>
<comment type="caution">
    <text evidence="1">The sequence shown here is derived from an EMBL/GenBank/DDBJ whole genome shotgun (WGS) entry which is preliminary data.</text>
</comment>
<gene>
    <name evidence="1" type="ORF">Tci_338299</name>
</gene>
<dbReference type="InterPro" id="IPR036397">
    <property type="entry name" value="RNaseH_sf"/>
</dbReference>
<evidence type="ECO:0000313" key="1">
    <source>
        <dbReference type="EMBL" id="GEX66324.1"/>
    </source>
</evidence>
<dbReference type="SUPFAM" id="SSF53098">
    <property type="entry name" value="Ribonuclease H-like"/>
    <property type="match status" value="1"/>
</dbReference>
<dbReference type="AlphaFoldDB" id="A0A699H853"/>
<dbReference type="InterPro" id="IPR012337">
    <property type="entry name" value="RNaseH-like_sf"/>
</dbReference>
<dbReference type="GO" id="GO:0003676">
    <property type="term" value="F:nucleic acid binding"/>
    <property type="evidence" value="ECO:0007669"/>
    <property type="project" value="InterPro"/>
</dbReference>
<dbReference type="EMBL" id="BKCJ010122077">
    <property type="protein sequence ID" value="GEX66324.1"/>
    <property type="molecule type" value="Genomic_DNA"/>
</dbReference>
<evidence type="ECO:0008006" key="2">
    <source>
        <dbReference type="Google" id="ProtNLM"/>
    </source>
</evidence>
<protein>
    <recommendedName>
        <fullName evidence="2">Reverse transcriptase Ty1/copia-type domain-containing protein</fullName>
    </recommendedName>
</protein>
<sequence>MFKLDLDPLAPRLLKNRDAHIDYLKYTQEQADILREIGEQAKGKQPLDNALNFACKHAERILKLLVYVQDTCLITNKPSEKLVAVTPMNKVKKISISHQTSVTRTPQHNGVVEIRNETLVEAARTISSSCYAKIVDIADSRVSTSIDQDAPSSSIPSTQEQEQSPIIFKVSTKKQLQTDTMWCYFDAFLTSVEPKNYKEAMLKPSWIDSMQEEIHEFERLQVWELVSCPDLVMLIKLKWIFKVKKDEIEAIRIFIDNAATKNMTIYQMDVKTAFLNGKLREVRSKHIDVRYYFIKEQVENGVVELYFVRTEYQLADIFTKALPRERFNFLVEKLGMKSMSPDTLKSLAEEEDE</sequence>
<reference evidence="1" key="1">
    <citation type="journal article" date="2019" name="Sci. Rep.">
        <title>Draft genome of Tanacetum cinerariifolium, the natural source of mosquito coil.</title>
        <authorList>
            <person name="Yamashiro T."/>
            <person name="Shiraishi A."/>
            <person name="Satake H."/>
            <person name="Nakayama K."/>
        </authorList>
    </citation>
    <scope>NUCLEOTIDE SEQUENCE</scope>
</reference>
<dbReference type="CDD" id="cd09272">
    <property type="entry name" value="RNase_HI_RT_Ty1"/>
    <property type="match status" value="1"/>
</dbReference>